<organism evidence="2 3">
    <name type="scientific">Candidatus Magasanikbacteria bacterium GW2011_GWE2_42_7</name>
    <dbReference type="NCBI Taxonomy" id="1619052"/>
    <lineage>
        <taxon>Bacteria</taxon>
        <taxon>Candidatus Magasanikiibacteriota</taxon>
    </lineage>
</organism>
<dbReference type="CDD" id="cd03811">
    <property type="entry name" value="GT4_GT28_WabH-like"/>
    <property type="match status" value="1"/>
</dbReference>
<dbReference type="SUPFAM" id="SSF53756">
    <property type="entry name" value="UDP-Glycosyltransferase/glycogen phosphorylase"/>
    <property type="match status" value="1"/>
</dbReference>
<gene>
    <name evidence="2" type="ORF">UV42_C0003G0002</name>
</gene>
<dbReference type="EMBL" id="LCEK01000003">
    <property type="protein sequence ID" value="KKS72873.1"/>
    <property type="molecule type" value="Genomic_DNA"/>
</dbReference>
<sequence>MKQKIIHIVPTFSAGGAERLVLEYAQHLDRATYEVTVASCVEDGELRSLIEATGVDVYTSSRKTQRGRIGAFIALWKFVNTKKPAIIHSHLISSDVFAFVYTRFHKATRWVTTLHNVEHNRPWWYHLVWRMILLHADQVIAVSSAVATYAKETFRLPADHIHLVLNGIDLKRWMHTAKAPLFTQTPLQLATIGRFETQKGHTFLFDALAQIRDIDWQYHTFGVGSLREALVKQAEDLGIADRIHWHGIVSDLPDALRHIDVVVQPSLWEGLSLTVMEAMAAGRVLLTTTPAAAELATHGETAYVVPEAHADALADALRHIHDDNRAAARIAAAGKKYAWDHFSFDVHLAALTSVYTSLQL</sequence>
<dbReference type="PANTHER" id="PTHR12526:SF630">
    <property type="entry name" value="GLYCOSYLTRANSFERASE"/>
    <property type="match status" value="1"/>
</dbReference>
<dbReference type="Proteomes" id="UP000033867">
    <property type="component" value="Unassembled WGS sequence"/>
</dbReference>
<dbReference type="GO" id="GO:0016740">
    <property type="term" value="F:transferase activity"/>
    <property type="evidence" value="ECO:0007669"/>
    <property type="project" value="UniProtKB-KW"/>
</dbReference>
<evidence type="ECO:0000313" key="3">
    <source>
        <dbReference type="Proteomes" id="UP000033867"/>
    </source>
</evidence>
<proteinExistence type="predicted"/>
<dbReference type="Pfam" id="PF13692">
    <property type="entry name" value="Glyco_trans_1_4"/>
    <property type="match status" value="1"/>
</dbReference>
<feature type="domain" description="Glycosyltransferase subfamily 4-like N-terminal" evidence="1">
    <location>
        <begin position="15"/>
        <end position="172"/>
    </location>
</feature>
<dbReference type="Pfam" id="PF13439">
    <property type="entry name" value="Glyco_transf_4"/>
    <property type="match status" value="1"/>
</dbReference>
<keyword evidence="2" id="KW-0808">Transferase</keyword>
<reference evidence="2 3" key="1">
    <citation type="journal article" date="2015" name="Nature">
        <title>rRNA introns, odd ribosomes, and small enigmatic genomes across a large radiation of phyla.</title>
        <authorList>
            <person name="Brown C.T."/>
            <person name="Hug L.A."/>
            <person name="Thomas B.C."/>
            <person name="Sharon I."/>
            <person name="Castelle C.J."/>
            <person name="Singh A."/>
            <person name="Wilkins M.J."/>
            <person name="Williams K.H."/>
            <person name="Banfield J.F."/>
        </authorList>
    </citation>
    <scope>NUCLEOTIDE SEQUENCE [LARGE SCALE GENOMIC DNA]</scope>
</reference>
<dbReference type="Gene3D" id="3.40.50.2000">
    <property type="entry name" value="Glycogen Phosphorylase B"/>
    <property type="match status" value="2"/>
</dbReference>
<dbReference type="AlphaFoldDB" id="A0A0G1EEC1"/>
<accession>A0A0G1EEC1</accession>
<dbReference type="PANTHER" id="PTHR12526">
    <property type="entry name" value="GLYCOSYLTRANSFERASE"/>
    <property type="match status" value="1"/>
</dbReference>
<protein>
    <submittedName>
        <fullName evidence="2">Glycosyl transferase group 1</fullName>
    </submittedName>
</protein>
<comment type="caution">
    <text evidence="2">The sequence shown here is derived from an EMBL/GenBank/DDBJ whole genome shotgun (WGS) entry which is preliminary data.</text>
</comment>
<evidence type="ECO:0000313" key="2">
    <source>
        <dbReference type="EMBL" id="KKS72873.1"/>
    </source>
</evidence>
<dbReference type="InterPro" id="IPR028098">
    <property type="entry name" value="Glyco_trans_4-like_N"/>
</dbReference>
<evidence type="ECO:0000259" key="1">
    <source>
        <dbReference type="Pfam" id="PF13439"/>
    </source>
</evidence>
<name>A0A0G1EEC1_9BACT</name>